<dbReference type="SUPFAM" id="SSF47802">
    <property type="entry name" value="DNA polymerase beta, N-terminal domain-like"/>
    <property type="match status" value="1"/>
</dbReference>
<dbReference type="GO" id="GO:0016829">
    <property type="term" value="F:lyase activity"/>
    <property type="evidence" value="ECO:0007669"/>
    <property type="project" value="UniProtKB-KW"/>
</dbReference>
<dbReference type="InterPro" id="IPR036420">
    <property type="entry name" value="BRCT_dom_sf"/>
</dbReference>
<dbReference type="SUPFAM" id="SSF81585">
    <property type="entry name" value="PsbU/PolX domain-like"/>
    <property type="match status" value="1"/>
</dbReference>
<dbReference type="Pfam" id="PF14716">
    <property type="entry name" value="HHH_8"/>
    <property type="match status" value="1"/>
</dbReference>
<dbReference type="FunFam" id="3.30.210.10:FF:000001">
    <property type="entry name" value="DNA polymerase lambda"/>
    <property type="match status" value="1"/>
</dbReference>
<feature type="active site" description="Nucleophile; Schiff-base intermediate with DNA; for 5'-dRP lyase activity" evidence="17">
    <location>
        <position position="441"/>
    </location>
</feature>
<keyword evidence="13" id="KW-0234">DNA repair</keyword>
<evidence type="ECO:0000256" key="14">
    <source>
        <dbReference type="ARBA" id="ARBA00023239"/>
    </source>
</evidence>
<dbReference type="SUPFAM" id="SSF52113">
    <property type="entry name" value="BRCT domain"/>
    <property type="match status" value="1"/>
</dbReference>
<comment type="caution">
    <text evidence="20">The sequence shown here is derived from an EMBL/GenBank/DDBJ whole genome shotgun (WGS) entry which is preliminary data.</text>
</comment>
<feature type="region of interest" description="Disordered" evidence="18">
    <location>
        <begin position="32"/>
        <end position="83"/>
    </location>
</feature>
<evidence type="ECO:0000256" key="16">
    <source>
        <dbReference type="ARBA" id="ARBA00049244"/>
    </source>
</evidence>
<feature type="domain" description="BRCT" evidence="19">
    <location>
        <begin position="88"/>
        <end position="184"/>
    </location>
</feature>
<keyword evidence="12" id="KW-0239">DNA-directed DNA polymerase</keyword>
<evidence type="ECO:0000256" key="6">
    <source>
        <dbReference type="ARBA" id="ARBA00022634"/>
    </source>
</evidence>
<accession>A0AAN9U3A6</accession>
<dbReference type="PANTHER" id="PTHR11276">
    <property type="entry name" value="DNA POLYMERASE TYPE-X FAMILY MEMBER"/>
    <property type="match status" value="1"/>
</dbReference>
<dbReference type="Pfam" id="PF14792">
    <property type="entry name" value="DNA_pol_B_palm"/>
    <property type="match status" value="1"/>
</dbReference>
<feature type="compositionally biased region" description="Basic residues" evidence="18">
    <location>
        <begin position="349"/>
        <end position="358"/>
    </location>
</feature>
<proteinExistence type="inferred from homology"/>
<evidence type="ECO:0000256" key="11">
    <source>
        <dbReference type="ARBA" id="ARBA00022763"/>
    </source>
</evidence>
<evidence type="ECO:0000313" key="21">
    <source>
        <dbReference type="Proteomes" id="UP001320245"/>
    </source>
</evidence>
<sequence length="726" mass="80928">MAARFTVIGGTPSTLAEDKRANRRQVSLSTSFIENTPRQMNHPSRDGTSIKRSATNPSLLPSFSTAPSVQTAPVSSMAKRKREEVVPKDQQLLRGLRFYYIPGERVTLRRRRMEHAEKYGAVVTRVLQDATHVIVDDRLTYEDIKGEEGIASVVGEDKPVIVREHWPIDSISSKRSLPTTSLKYRVKGLPTAETTDAPPSSKQVALQASKTSLQLKAPANNPKKWDYVPQYTPSQSEASSAPHHDSGEALKTTTTGPAPNQLEIIPGDVIAPSPQSLIGDGQSHPNPKNSDNRTGPDFEDELSQLIVDVQENFNDLPALGDEDAEIKSEHNNGHDSNSQSGSEGERQAKFQKKPKKSKSNMADNFACSRGGSKDQSSGGGPNAKVIAVLQQMLDYYTRTNDHWRILAYRRGINTLSRQTVRITTKDQAENLPYVGEKLASKIEEIANTDRLQRLEYAQNDPTSQILKLFLGIYGVGMSTADKWIAQGLRTLDDLRNKGQLTPNQRVGLDHYADLNSRIARAEVEALGEYVKQEAARIDKGVELLIGGSYRRGADSSGDIDFIVTKKGTHSSEELNPFLDRLVTNLMKMGFLTAELASHNSYGSRHNKDGNGSKWHGCCVLPRIPGSSNDNDQYRPIWRRIDFLLVPESEYGAALIYFTGNDIFNRSIRLLASKKGMRLNQRGLYRDVMRGPGREKKTEGELVEGRREKKIFEILGVKWREPHERWC</sequence>
<dbReference type="InterPro" id="IPR027421">
    <property type="entry name" value="DNA_pol_lamdba_lyase_dom_sf"/>
</dbReference>
<feature type="compositionally biased region" description="Polar residues" evidence="18">
    <location>
        <begin position="50"/>
        <end position="74"/>
    </location>
</feature>
<evidence type="ECO:0000256" key="18">
    <source>
        <dbReference type="SAM" id="MobiDB-lite"/>
    </source>
</evidence>
<dbReference type="PROSITE" id="PS50172">
    <property type="entry name" value="BRCT"/>
    <property type="match status" value="1"/>
</dbReference>
<dbReference type="InterPro" id="IPR022312">
    <property type="entry name" value="DNA_pol_X"/>
</dbReference>
<dbReference type="FunFam" id="1.10.150.110:FF:000005">
    <property type="entry name" value="DNA polymerase POL4"/>
    <property type="match status" value="1"/>
</dbReference>
<dbReference type="InterPro" id="IPR010996">
    <property type="entry name" value="HHH_MUS81"/>
</dbReference>
<comment type="cofactor">
    <cofactor evidence="1">
        <name>Mn(2+)</name>
        <dbReference type="ChEBI" id="CHEBI:29035"/>
    </cofactor>
</comment>
<dbReference type="CDD" id="cd00141">
    <property type="entry name" value="NT_POLXc"/>
    <property type="match status" value="1"/>
</dbReference>
<evidence type="ECO:0000259" key="19">
    <source>
        <dbReference type="PROSITE" id="PS50172"/>
    </source>
</evidence>
<dbReference type="Gene3D" id="3.30.460.10">
    <property type="entry name" value="Beta Polymerase, domain 2"/>
    <property type="match status" value="1"/>
</dbReference>
<dbReference type="PRINTS" id="PR00869">
    <property type="entry name" value="DNAPOLX"/>
</dbReference>
<dbReference type="InterPro" id="IPR018944">
    <property type="entry name" value="DNA_pol_lambd_fingers_domain"/>
</dbReference>
<dbReference type="EC" id="2.7.7.7" evidence="4"/>
<evidence type="ECO:0000256" key="1">
    <source>
        <dbReference type="ARBA" id="ARBA00001936"/>
    </source>
</evidence>
<evidence type="ECO:0000313" key="20">
    <source>
        <dbReference type="EMBL" id="KAK7738528.1"/>
    </source>
</evidence>
<evidence type="ECO:0000256" key="4">
    <source>
        <dbReference type="ARBA" id="ARBA00012417"/>
    </source>
</evidence>
<dbReference type="SMART" id="SM00483">
    <property type="entry name" value="POLXc"/>
    <property type="match status" value="1"/>
</dbReference>
<dbReference type="SUPFAM" id="SSF81301">
    <property type="entry name" value="Nucleotidyltransferase"/>
    <property type="match status" value="1"/>
</dbReference>
<evidence type="ECO:0000256" key="7">
    <source>
        <dbReference type="ARBA" id="ARBA00022679"/>
    </source>
</evidence>
<dbReference type="GO" id="GO:0006303">
    <property type="term" value="P:double-strand break repair via nonhomologous end joining"/>
    <property type="evidence" value="ECO:0007669"/>
    <property type="project" value="TreeGrafter"/>
</dbReference>
<evidence type="ECO:0000256" key="3">
    <source>
        <dbReference type="ARBA" id="ARBA00008323"/>
    </source>
</evidence>
<dbReference type="Pfam" id="PF14791">
    <property type="entry name" value="DNA_pol_B_thumb"/>
    <property type="match status" value="1"/>
</dbReference>
<keyword evidence="21" id="KW-1185">Reference proteome</keyword>
<comment type="subcellular location">
    <subcellularLocation>
        <location evidence="2">Nucleus</location>
    </subcellularLocation>
</comment>
<name>A0AAN9U3A6_9PEZI</name>
<evidence type="ECO:0000256" key="9">
    <source>
        <dbReference type="ARBA" id="ARBA00022705"/>
    </source>
</evidence>
<reference evidence="20 21" key="1">
    <citation type="journal article" date="2023" name="PLoS ONE">
        <title>Cytospora paraplurivora sp. nov. isolated from orchards with fruit tree decline syndrome in Ontario, Canada.</title>
        <authorList>
            <person name="Ilyukhin E."/>
            <person name="Nguyen H.D.T."/>
            <person name="Castle A.J."/>
            <person name="Ellouze W."/>
        </authorList>
    </citation>
    <scope>NUCLEOTIDE SEQUENCE [LARGE SCALE GENOMIC DNA]</scope>
    <source>
        <strain evidence="20 21">FDS-564</strain>
    </source>
</reference>
<dbReference type="EMBL" id="JAJSPL020000025">
    <property type="protein sequence ID" value="KAK7738528.1"/>
    <property type="molecule type" value="Genomic_DNA"/>
</dbReference>
<organism evidence="20 21">
    <name type="scientific">Cytospora paraplurivora</name>
    <dbReference type="NCBI Taxonomy" id="2898453"/>
    <lineage>
        <taxon>Eukaryota</taxon>
        <taxon>Fungi</taxon>
        <taxon>Dikarya</taxon>
        <taxon>Ascomycota</taxon>
        <taxon>Pezizomycotina</taxon>
        <taxon>Sordariomycetes</taxon>
        <taxon>Sordariomycetidae</taxon>
        <taxon>Diaporthales</taxon>
        <taxon>Cytosporaceae</taxon>
        <taxon>Cytospora</taxon>
    </lineage>
</organism>
<keyword evidence="15" id="KW-0539">Nucleus</keyword>
<keyword evidence="8" id="KW-0548">Nucleotidyltransferase</keyword>
<dbReference type="InterPro" id="IPR002054">
    <property type="entry name" value="DNA-dir_DNA_pol_X"/>
</dbReference>
<dbReference type="Pfam" id="PF10391">
    <property type="entry name" value="DNA_pol_lambd_f"/>
    <property type="match status" value="1"/>
</dbReference>
<evidence type="ECO:0000256" key="5">
    <source>
        <dbReference type="ARBA" id="ARBA00016513"/>
    </source>
</evidence>
<keyword evidence="14" id="KW-0456">Lyase</keyword>
<gene>
    <name evidence="20" type="ORF">SLS53_006048</name>
</gene>
<feature type="region of interest" description="Disordered" evidence="18">
    <location>
        <begin position="212"/>
        <end position="298"/>
    </location>
</feature>
<dbReference type="InterPro" id="IPR043519">
    <property type="entry name" value="NT_sf"/>
</dbReference>
<keyword evidence="10" id="KW-0479">Metal-binding</keyword>
<dbReference type="GO" id="GO:0005634">
    <property type="term" value="C:nucleus"/>
    <property type="evidence" value="ECO:0007669"/>
    <property type="project" value="UniProtKB-SubCell"/>
</dbReference>
<evidence type="ECO:0000256" key="2">
    <source>
        <dbReference type="ARBA" id="ARBA00004123"/>
    </source>
</evidence>
<evidence type="ECO:0000256" key="13">
    <source>
        <dbReference type="ARBA" id="ARBA00023204"/>
    </source>
</evidence>
<evidence type="ECO:0000256" key="12">
    <source>
        <dbReference type="ARBA" id="ARBA00022932"/>
    </source>
</evidence>
<evidence type="ECO:0000256" key="17">
    <source>
        <dbReference type="PIRSR" id="PIRSR622312-50"/>
    </source>
</evidence>
<feature type="region of interest" description="Disordered" evidence="18">
    <location>
        <begin position="326"/>
        <end position="381"/>
    </location>
</feature>
<comment type="similarity">
    <text evidence="3">Belongs to the DNA polymerase type-X family.</text>
</comment>
<keyword evidence="11" id="KW-0227">DNA damage</keyword>
<dbReference type="InterPro" id="IPR028207">
    <property type="entry name" value="DNA_pol_B_palm_palm"/>
</dbReference>
<protein>
    <recommendedName>
        <fullName evidence="5">DNA polymerase lambda</fullName>
        <ecNumber evidence="4">2.7.7.7</ecNumber>
    </recommendedName>
</protein>
<keyword evidence="7" id="KW-0808">Transferase</keyword>
<dbReference type="Gene3D" id="3.30.210.10">
    <property type="entry name" value="DNA polymerase, thumb domain"/>
    <property type="match status" value="1"/>
</dbReference>
<comment type="catalytic activity">
    <reaction evidence="16">
        <text>DNA(n) + a 2'-deoxyribonucleoside 5'-triphosphate = DNA(n+1) + diphosphate</text>
        <dbReference type="Rhea" id="RHEA:22508"/>
        <dbReference type="Rhea" id="RHEA-COMP:17339"/>
        <dbReference type="Rhea" id="RHEA-COMP:17340"/>
        <dbReference type="ChEBI" id="CHEBI:33019"/>
        <dbReference type="ChEBI" id="CHEBI:61560"/>
        <dbReference type="ChEBI" id="CHEBI:173112"/>
        <dbReference type="EC" id="2.7.7.7"/>
    </reaction>
</comment>
<dbReference type="FunFam" id="1.10.150.20:FF:000010">
    <property type="entry name" value="DNA polymerase lambda"/>
    <property type="match status" value="1"/>
</dbReference>
<dbReference type="GO" id="GO:0003887">
    <property type="term" value="F:DNA-directed DNA polymerase activity"/>
    <property type="evidence" value="ECO:0007669"/>
    <property type="project" value="UniProtKB-KW"/>
</dbReference>
<dbReference type="Gene3D" id="1.10.150.20">
    <property type="entry name" value="5' to 3' exonuclease, C-terminal subdomain"/>
    <property type="match status" value="1"/>
</dbReference>
<dbReference type="PRINTS" id="PR00870">
    <property type="entry name" value="DNAPOLXBETA"/>
</dbReference>
<dbReference type="InterPro" id="IPR037160">
    <property type="entry name" value="DNA_Pol_thumb_sf"/>
</dbReference>
<dbReference type="InterPro" id="IPR001357">
    <property type="entry name" value="BRCT_dom"/>
</dbReference>
<dbReference type="Gene3D" id="1.10.150.110">
    <property type="entry name" value="DNA polymerase beta, N-terminal domain-like"/>
    <property type="match status" value="1"/>
</dbReference>
<dbReference type="GO" id="GO:0046872">
    <property type="term" value="F:metal ion binding"/>
    <property type="evidence" value="ECO:0007669"/>
    <property type="project" value="UniProtKB-KW"/>
</dbReference>
<dbReference type="InterPro" id="IPR029398">
    <property type="entry name" value="PolB_thumb"/>
</dbReference>
<dbReference type="GO" id="GO:0003677">
    <property type="term" value="F:DNA binding"/>
    <property type="evidence" value="ECO:0007669"/>
    <property type="project" value="InterPro"/>
</dbReference>
<dbReference type="Proteomes" id="UP001320245">
    <property type="component" value="Unassembled WGS sequence"/>
</dbReference>
<keyword evidence="6" id="KW-0237">DNA synthesis</keyword>
<evidence type="ECO:0000256" key="8">
    <source>
        <dbReference type="ARBA" id="ARBA00022695"/>
    </source>
</evidence>
<feature type="compositionally biased region" description="Polar residues" evidence="18">
    <location>
        <begin position="32"/>
        <end position="42"/>
    </location>
</feature>
<keyword evidence="9" id="KW-0235">DNA replication</keyword>
<evidence type="ECO:0000256" key="10">
    <source>
        <dbReference type="ARBA" id="ARBA00022723"/>
    </source>
</evidence>
<dbReference type="Gene3D" id="3.40.50.10190">
    <property type="entry name" value="BRCT domain"/>
    <property type="match status" value="1"/>
</dbReference>
<dbReference type="AlphaFoldDB" id="A0AAN9U3A6"/>
<evidence type="ECO:0000256" key="15">
    <source>
        <dbReference type="ARBA" id="ARBA00023242"/>
    </source>
</evidence>
<dbReference type="InterPro" id="IPR002008">
    <property type="entry name" value="DNA_pol_X_beta-like"/>
</dbReference>
<dbReference type="PANTHER" id="PTHR11276:SF28">
    <property type="entry name" value="DNA POLYMERASE LAMBDA"/>
    <property type="match status" value="1"/>
</dbReference>